<keyword evidence="2" id="KW-1185">Reference proteome</keyword>
<name>A0ABT7E6B8_9FIRM</name>
<comment type="caution">
    <text evidence="1">The sequence shown here is derived from an EMBL/GenBank/DDBJ whole genome shotgun (WGS) entry which is preliminary data.</text>
</comment>
<dbReference type="Proteomes" id="UP001301012">
    <property type="component" value="Unassembled WGS sequence"/>
</dbReference>
<protein>
    <submittedName>
        <fullName evidence="1">Uncharacterized protein</fullName>
    </submittedName>
</protein>
<organism evidence="1 2">
    <name type="scientific">Romboutsia sedimentorum</name>
    <dbReference type="NCBI Taxonomy" id="1368474"/>
    <lineage>
        <taxon>Bacteria</taxon>
        <taxon>Bacillati</taxon>
        <taxon>Bacillota</taxon>
        <taxon>Clostridia</taxon>
        <taxon>Peptostreptococcales</taxon>
        <taxon>Peptostreptococcaceae</taxon>
        <taxon>Romboutsia</taxon>
    </lineage>
</organism>
<sequence length="110" mass="13066">MKVLNRGISKENIVGVKKYSKWYKVIDNEIMLIISEEKKNSKKELVNLVQWKNNKALVCLDSEEYRAKFFNKHKDLKVRLFIKLDTGLLYNEYKTIDWDLKDDAIVIELA</sequence>
<evidence type="ECO:0000313" key="1">
    <source>
        <dbReference type="EMBL" id="MDK2562474.1"/>
    </source>
</evidence>
<evidence type="ECO:0000313" key="2">
    <source>
        <dbReference type="Proteomes" id="UP001301012"/>
    </source>
</evidence>
<reference evidence="1 2" key="1">
    <citation type="submission" date="2023-05" db="EMBL/GenBank/DDBJ databases">
        <title>Rombocin, a short stable natural nisin variant, displays selective antimicrobial activity against Listeria monocytogenes and employs dual mode of action to kill target bacterial strains.</title>
        <authorList>
            <person name="Wambui J."/>
            <person name="Stephan R."/>
            <person name="Kuipers O.P."/>
        </authorList>
    </citation>
    <scope>NUCLEOTIDE SEQUENCE [LARGE SCALE GENOMIC DNA]</scope>
    <source>
        <strain evidence="1 2">RC002</strain>
    </source>
</reference>
<dbReference type="EMBL" id="JASKYM010000001">
    <property type="protein sequence ID" value="MDK2562474.1"/>
    <property type="molecule type" value="Genomic_DNA"/>
</dbReference>
<proteinExistence type="predicted"/>
<accession>A0ABT7E6B8</accession>
<gene>
    <name evidence="1" type="ORF">QOZ84_02855</name>
</gene>
<dbReference type="RefSeq" id="WP_051590301.1">
    <property type="nucleotide sequence ID" value="NZ_JASKYM010000001.1"/>
</dbReference>